<dbReference type="AlphaFoldDB" id="A0A166NJX1"/>
<dbReference type="EMBL" id="KV417522">
    <property type="protein sequence ID" value="KZP25089.1"/>
    <property type="molecule type" value="Genomic_DNA"/>
</dbReference>
<dbReference type="GO" id="GO:0008757">
    <property type="term" value="F:S-adenosylmethionine-dependent methyltransferase activity"/>
    <property type="evidence" value="ECO:0007669"/>
    <property type="project" value="InterPro"/>
</dbReference>
<protein>
    <submittedName>
        <fullName evidence="1">Uncharacterized protein</fullName>
    </submittedName>
</protein>
<dbReference type="Proteomes" id="UP000076532">
    <property type="component" value="Unassembled WGS sequence"/>
</dbReference>
<name>A0A166NJX1_9AGAM</name>
<organism evidence="1 2">
    <name type="scientific">Athelia psychrophila</name>
    <dbReference type="NCBI Taxonomy" id="1759441"/>
    <lineage>
        <taxon>Eukaryota</taxon>
        <taxon>Fungi</taxon>
        <taxon>Dikarya</taxon>
        <taxon>Basidiomycota</taxon>
        <taxon>Agaricomycotina</taxon>
        <taxon>Agaricomycetes</taxon>
        <taxon>Agaricomycetidae</taxon>
        <taxon>Atheliales</taxon>
        <taxon>Atheliaceae</taxon>
        <taxon>Athelia</taxon>
    </lineage>
</organism>
<reference evidence="1 2" key="1">
    <citation type="journal article" date="2016" name="Mol. Biol. Evol.">
        <title>Comparative Genomics of Early-Diverging Mushroom-Forming Fungi Provides Insights into the Origins of Lignocellulose Decay Capabilities.</title>
        <authorList>
            <person name="Nagy L.G."/>
            <person name="Riley R."/>
            <person name="Tritt A."/>
            <person name="Adam C."/>
            <person name="Daum C."/>
            <person name="Floudas D."/>
            <person name="Sun H."/>
            <person name="Yadav J.S."/>
            <person name="Pangilinan J."/>
            <person name="Larsson K.H."/>
            <person name="Matsuura K."/>
            <person name="Barry K."/>
            <person name="Labutti K."/>
            <person name="Kuo R."/>
            <person name="Ohm R.A."/>
            <person name="Bhattacharya S.S."/>
            <person name="Shirouzu T."/>
            <person name="Yoshinaga Y."/>
            <person name="Martin F.M."/>
            <person name="Grigoriev I.V."/>
            <person name="Hibbett D.S."/>
        </authorList>
    </citation>
    <scope>NUCLEOTIDE SEQUENCE [LARGE SCALE GENOMIC DNA]</scope>
    <source>
        <strain evidence="1 2">CBS 109695</strain>
    </source>
</reference>
<keyword evidence="2" id="KW-1185">Reference proteome</keyword>
<dbReference type="PANTHER" id="PTHR12303:SF13">
    <property type="match status" value="1"/>
</dbReference>
<accession>A0A166NJX1</accession>
<dbReference type="SUPFAM" id="SSF53335">
    <property type="entry name" value="S-adenosyl-L-methionine-dependent methyltransferases"/>
    <property type="match status" value="1"/>
</dbReference>
<dbReference type="PANTHER" id="PTHR12303">
    <property type="entry name" value="CARNOSINE N-METHYLTRANSFERASE"/>
    <property type="match status" value="1"/>
</dbReference>
<dbReference type="SMART" id="SM01296">
    <property type="entry name" value="N2227"/>
    <property type="match status" value="1"/>
</dbReference>
<dbReference type="Pfam" id="PF07942">
    <property type="entry name" value="CARME"/>
    <property type="match status" value="1"/>
</dbReference>
<dbReference type="Gene3D" id="3.40.50.150">
    <property type="entry name" value="Vaccinia Virus protein VP39"/>
    <property type="match status" value="1"/>
</dbReference>
<evidence type="ECO:0000313" key="1">
    <source>
        <dbReference type="EMBL" id="KZP25089.1"/>
    </source>
</evidence>
<dbReference type="InterPro" id="IPR029063">
    <property type="entry name" value="SAM-dependent_MTases_sf"/>
</dbReference>
<sequence length="155" mass="16993">MRGVRVPDVVPRLSPAFQILEGDFLHVPAPSGPGGYDAVATLFFIDTAVDVPRTIAHIFALLKPGGWWINLGPLLWTGGGRAVELSLAEVLSVCRAVGFEIYGENVHEEAGDGDAQVKKKSALGRRTIRGEYTADREAMMRWVYEAEFWVARKPA</sequence>
<gene>
    <name evidence="1" type="ORF">FIBSPDRAFT_856012</name>
</gene>
<dbReference type="OrthoDB" id="978at2759"/>
<dbReference type="InterPro" id="IPR012901">
    <property type="entry name" value="CARME"/>
</dbReference>
<proteinExistence type="predicted"/>
<dbReference type="STRING" id="436010.A0A166NJX1"/>
<evidence type="ECO:0000313" key="2">
    <source>
        <dbReference type="Proteomes" id="UP000076532"/>
    </source>
</evidence>